<dbReference type="Proteomes" id="UP001359559">
    <property type="component" value="Unassembled WGS sequence"/>
</dbReference>
<accession>A0AAN9FDK9</accession>
<evidence type="ECO:0000313" key="1">
    <source>
        <dbReference type="EMBL" id="KAK7272191.1"/>
    </source>
</evidence>
<reference evidence="1 2" key="1">
    <citation type="submission" date="2024-01" db="EMBL/GenBank/DDBJ databases">
        <title>The genomes of 5 underutilized Papilionoideae crops provide insights into root nodulation and disease resistance.</title>
        <authorList>
            <person name="Yuan L."/>
        </authorList>
    </citation>
    <scope>NUCLEOTIDE SEQUENCE [LARGE SCALE GENOMIC DNA]</scope>
    <source>
        <strain evidence="1">LY-2023</strain>
        <tissue evidence="1">Leaf</tissue>
    </source>
</reference>
<keyword evidence="2" id="KW-1185">Reference proteome</keyword>
<organism evidence="1 2">
    <name type="scientific">Clitoria ternatea</name>
    <name type="common">Butterfly pea</name>
    <dbReference type="NCBI Taxonomy" id="43366"/>
    <lineage>
        <taxon>Eukaryota</taxon>
        <taxon>Viridiplantae</taxon>
        <taxon>Streptophyta</taxon>
        <taxon>Embryophyta</taxon>
        <taxon>Tracheophyta</taxon>
        <taxon>Spermatophyta</taxon>
        <taxon>Magnoliopsida</taxon>
        <taxon>eudicotyledons</taxon>
        <taxon>Gunneridae</taxon>
        <taxon>Pentapetalae</taxon>
        <taxon>rosids</taxon>
        <taxon>fabids</taxon>
        <taxon>Fabales</taxon>
        <taxon>Fabaceae</taxon>
        <taxon>Papilionoideae</taxon>
        <taxon>50 kb inversion clade</taxon>
        <taxon>NPAAA clade</taxon>
        <taxon>indigoferoid/millettioid clade</taxon>
        <taxon>Phaseoleae</taxon>
        <taxon>Clitoria</taxon>
    </lineage>
</organism>
<proteinExistence type="predicted"/>
<evidence type="ECO:0000313" key="2">
    <source>
        <dbReference type="Proteomes" id="UP001359559"/>
    </source>
</evidence>
<dbReference type="AlphaFoldDB" id="A0AAN9FDK9"/>
<gene>
    <name evidence="1" type="ORF">RJT34_28637</name>
</gene>
<protein>
    <submittedName>
        <fullName evidence="1">Uncharacterized protein</fullName>
    </submittedName>
</protein>
<dbReference type="EMBL" id="JAYKXN010000007">
    <property type="protein sequence ID" value="KAK7272191.1"/>
    <property type="molecule type" value="Genomic_DNA"/>
</dbReference>
<name>A0AAN9FDK9_CLITE</name>
<sequence length="67" mass="7824">MENLEKTFRHHRRVSFGIKEKINTTNNNETHSHSHPVFSFPQFSPLFKTLTSPFSPLSIPILEFPTQ</sequence>
<comment type="caution">
    <text evidence="1">The sequence shown here is derived from an EMBL/GenBank/DDBJ whole genome shotgun (WGS) entry which is preliminary data.</text>
</comment>